<dbReference type="InterPro" id="IPR032675">
    <property type="entry name" value="LRR_dom_sf"/>
</dbReference>
<evidence type="ECO:0000313" key="2">
    <source>
        <dbReference type="Proteomes" id="UP000823749"/>
    </source>
</evidence>
<keyword evidence="2" id="KW-1185">Reference proteome</keyword>
<dbReference type="Proteomes" id="UP000823749">
    <property type="component" value="Chromosome 3"/>
</dbReference>
<proteinExistence type="predicted"/>
<dbReference type="EMBL" id="JACTNZ010000003">
    <property type="protein sequence ID" value="KAG5558743.1"/>
    <property type="molecule type" value="Genomic_DNA"/>
</dbReference>
<name>A0AAV6L103_9ERIC</name>
<dbReference type="Gene3D" id="3.80.10.10">
    <property type="entry name" value="Ribonuclease Inhibitor"/>
    <property type="match status" value="1"/>
</dbReference>
<gene>
    <name evidence="1" type="ORF">RHGRI_008638</name>
</gene>
<comment type="caution">
    <text evidence="1">The sequence shown here is derived from an EMBL/GenBank/DDBJ whole genome shotgun (WGS) entry which is preliminary data.</text>
</comment>
<dbReference type="AlphaFoldDB" id="A0AAV6L103"/>
<sequence length="228" mass="24804">MGADECAASVFPCLEVLKMEYCGKLITAPGHFPSIKELIISSLSSQALEKMSSTITTLEHVEFDSVSGPELNLVLERMLVKNKFLRKISIFDCDDLSFLPSGLGNLAYLSEASLVYCSSLTCFPSGLCLPVSLDRLKIAHCPKLMVANPVPNKPMSLKELTLKGFETLTIDWTRFLLSLTGLRSLVIGKTFSVNFLQIDIDFMANVITGFAAGPIAHVTEGVNSADYA</sequence>
<organism evidence="1 2">
    <name type="scientific">Rhododendron griersonianum</name>
    <dbReference type="NCBI Taxonomy" id="479676"/>
    <lineage>
        <taxon>Eukaryota</taxon>
        <taxon>Viridiplantae</taxon>
        <taxon>Streptophyta</taxon>
        <taxon>Embryophyta</taxon>
        <taxon>Tracheophyta</taxon>
        <taxon>Spermatophyta</taxon>
        <taxon>Magnoliopsida</taxon>
        <taxon>eudicotyledons</taxon>
        <taxon>Gunneridae</taxon>
        <taxon>Pentapetalae</taxon>
        <taxon>asterids</taxon>
        <taxon>Ericales</taxon>
        <taxon>Ericaceae</taxon>
        <taxon>Ericoideae</taxon>
        <taxon>Rhodoreae</taxon>
        <taxon>Rhododendron</taxon>
    </lineage>
</organism>
<accession>A0AAV6L103</accession>
<evidence type="ECO:0000313" key="1">
    <source>
        <dbReference type="EMBL" id="KAG5558743.1"/>
    </source>
</evidence>
<protein>
    <submittedName>
        <fullName evidence="1">Uncharacterized protein</fullName>
    </submittedName>
</protein>
<dbReference type="SUPFAM" id="SSF52047">
    <property type="entry name" value="RNI-like"/>
    <property type="match status" value="1"/>
</dbReference>
<reference evidence="1" key="1">
    <citation type="submission" date="2020-08" db="EMBL/GenBank/DDBJ databases">
        <title>Plant Genome Project.</title>
        <authorList>
            <person name="Zhang R.-G."/>
        </authorList>
    </citation>
    <scope>NUCLEOTIDE SEQUENCE</scope>
    <source>
        <strain evidence="1">WSP0</strain>
        <tissue evidence="1">Leaf</tissue>
    </source>
</reference>